<dbReference type="OrthoDB" id="3265815at2759"/>
<name>A0A5C3M214_9AGAR</name>
<evidence type="ECO:0000256" key="1">
    <source>
        <dbReference type="SAM" id="MobiDB-lite"/>
    </source>
</evidence>
<keyword evidence="3" id="KW-1185">Reference proteome</keyword>
<evidence type="ECO:0000313" key="2">
    <source>
        <dbReference type="EMBL" id="TFK38817.1"/>
    </source>
</evidence>
<organism evidence="2 3">
    <name type="scientific">Crucibulum laeve</name>
    <dbReference type="NCBI Taxonomy" id="68775"/>
    <lineage>
        <taxon>Eukaryota</taxon>
        <taxon>Fungi</taxon>
        <taxon>Dikarya</taxon>
        <taxon>Basidiomycota</taxon>
        <taxon>Agaricomycotina</taxon>
        <taxon>Agaricomycetes</taxon>
        <taxon>Agaricomycetidae</taxon>
        <taxon>Agaricales</taxon>
        <taxon>Agaricineae</taxon>
        <taxon>Nidulariaceae</taxon>
        <taxon>Crucibulum</taxon>
    </lineage>
</organism>
<sequence>MDTLFNSVIRWDDQSPTRANFMNGYIQEHNDSQGISRHSPFPPHFLPMTPSDSEASEDSDEGTSVSVSSVFYPGSHQASSDIVFRSTDSVLFYVRSNILFKTAKTAFREILSSHLIGVRPMQNIVDIPETSDVLNIILHMLHNTSSARHSPSIATLEAAVDRMPAYGITPKSHIVPSTPLYHLLLSQAPLFPMKIYALAARHDLYDLAVNGSSHLLSQDLSEITDTLAQQLGAVYLKRLMTLHMERIESLRRILIQPPHPHAPTKECNFDDQKNLTRAWALVAAYLAWDARPDLSIHHIQTTFNSLNERLDCELCHDCLSVRIKDVIAQWASVKRTI</sequence>
<dbReference type="Proteomes" id="UP000308652">
    <property type="component" value="Unassembled WGS sequence"/>
</dbReference>
<accession>A0A5C3M214</accession>
<protein>
    <recommendedName>
        <fullName evidence="4">BTB domain-containing protein</fullName>
    </recommendedName>
</protein>
<evidence type="ECO:0008006" key="4">
    <source>
        <dbReference type="Google" id="ProtNLM"/>
    </source>
</evidence>
<gene>
    <name evidence="2" type="ORF">BDQ12DRAFT_683413</name>
</gene>
<dbReference type="EMBL" id="ML213602">
    <property type="protein sequence ID" value="TFK38817.1"/>
    <property type="molecule type" value="Genomic_DNA"/>
</dbReference>
<reference evidence="2 3" key="1">
    <citation type="journal article" date="2019" name="Nat. Ecol. Evol.">
        <title>Megaphylogeny resolves global patterns of mushroom evolution.</title>
        <authorList>
            <person name="Varga T."/>
            <person name="Krizsan K."/>
            <person name="Foldi C."/>
            <person name="Dima B."/>
            <person name="Sanchez-Garcia M."/>
            <person name="Sanchez-Ramirez S."/>
            <person name="Szollosi G.J."/>
            <person name="Szarkandi J.G."/>
            <person name="Papp V."/>
            <person name="Albert L."/>
            <person name="Andreopoulos W."/>
            <person name="Angelini C."/>
            <person name="Antonin V."/>
            <person name="Barry K.W."/>
            <person name="Bougher N.L."/>
            <person name="Buchanan P."/>
            <person name="Buyck B."/>
            <person name="Bense V."/>
            <person name="Catcheside P."/>
            <person name="Chovatia M."/>
            <person name="Cooper J."/>
            <person name="Damon W."/>
            <person name="Desjardin D."/>
            <person name="Finy P."/>
            <person name="Geml J."/>
            <person name="Haridas S."/>
            <person name="Hughes K."/>
            <person name="Justo A."/>
            <person name="Karasinski D."/>
            <person name="Kautmanova I."/>
            <person name="Kiss B."/>
            <person name="Kocsube S."/>
            <person name="Kotiranta H."/>
            <person name="LaButti K.M."/>
            <person name="Lechner B.E."/>
            <person name="Liimatainen K."/>
            <person name="Lipzen A."/>
            <person name="Lukacs Z."/>
            <person name="Mihaltcheva S."/>
            <person name="Morgado L.N."/>
            <person name="Niskanen T."/>
            <person name="Noordeloos M.E."/>
            <person name="Ohm R.A."/>
            <person name="Ortiz-Santana B."/>
            <person name="Ovrebo C."/>
            <person name="Racz N."/>
            <person name="Riley R."/>
            <person name="Savchenko A."/>
            <person name="Shiryaev A."/>
            <person name="Soop K."/>
            <person name="Spirin V."/>
            <person name="Szebenyi C."/>
            <person name="Tomsovsky M."/>
            <person name="Tulloss R.E."/>
            <person name="Uehling J."/>
            <person name="Grigoriev I.V."/>
            <person name="Vagvolgyi C."/>
            <person name="Papp T."/>
            <person name="Martin F.M."/>
            <person name="Miettinen O."/>
            <person name="Hibbett D.S."/>
            <person name="Nagy L.G."/>
        </authorList>
    </citation>
    <scope>NUCLEOTIDE SEQUENCE [LARGE SCALE GENOMIC DNA]</scope>
    <source>
        <strain evidence="2 3">CBS 166.37</strain>
    </source>
</reference>
<feature type="region of interest" description="Disordered" evidence="1">
    <location>
        <begin position="32"/>
        <end position="66"/>
    </location>
</feature>
<proteinExistence type="predicted"/>
<dbReference type="STRING" id="68775.A0A5C3M214"/>
<dbReference type="AlphaFoldDB" id="A0A5C3M214"/>
<evidence type="ECO:0000313" key="3">
    <source>
        <dbReference type="Proteomes" id="UP000308652"/>
    </source>
</evidence>